<dbReference type="AlphaFoldDB" id="A0AA36I939"/>
<name>A0AA36I939_9DINO</name>
<gene>
    <name evidence="2" type="ORF">EVOR1521_LOCUS9830</name>
</gene>
<evidence type="ECO:0008006" key="4">
    <source>
        <dbReference type="Google" id="ProtNLM"/>
    </source>
</evidence>
<proteinExistence type="predicted"/>
<protein>
    <recommendedName>
        <fullName evidence="4">Kinesin light chain</fullName>
    </recommendedName>
</protein>
<dbReference type="InterPro" id="IPR011990">
    <property type="entry name" value="TPR-like_helical_dom_sf"/>
</dbReference>
<dbReference type="PANTHER" id="PTHR46082">
    <property type="entry name" value="ATP/GTP-BINDING PROTEIN-RELATED"/>
    <property type="match status" value="1"/>
</dbReference>
<evidence type="ECO:0000313" key="3">
    <source>
        <dbReference type="Proteomes" id="UP001178507"/>
    </source>
</evidence>
<sequence length="484" mass="52364">MGCQQSHKQDSPRPTSGEKLLKNQGSEKATGSLSGSSAGKQGALRAHFLSEDYQDGLDMNPAETQYKLDAQAQVPLYKHQQTGVITWRRAIELASSRYRADETTLLFHYTTKGNFYAICSAAYVTPELWSALKDTDGSVHGLMEEPDQLGTKAAIAAMAPVKTNATTSSPYTFRNVASGVPSANARYCLAVLAPKDLIRSAATQPGANGAAQTHTIVCPDEAACLKLACSKSEQRLKRILEARQAALGAEHPETLMGSNDLAALIVAQGRFAEAEPMYRRTLQCLQARMGQNHPDALRTACNLAALLAAMGNTSEAEKLYRHAAQGLEAELGPKNLDTLYCLSKLAQVLKTRGYAQESEQYLQRVVKGMNQKLGAQHPDTLCNVAALASVMEQLGRAQEAEPVQNKALDGFKGRLGDSHPDTVESKMGLASIHTALGKHEEAEPLLQEVLEWREKKLGPLHPDTLVCLNRLAETSLALGHLRQA</sequence>
<dbReference type="SUPFAM" id="SSF48452">
    <property type="entry name" value="TPR-like"/>
    <property type="match status" value="2"/>
</dbReference>
<dbReference type="Pfam" id="PF13424">
    <property type="entry name" value="TPR_12"/>
    <property type="match status" value="3"/>
</dbReference>
<dbReference type="InterPro" id="IPR053137">
    <property type="entry name" value="NLR-like"/>
</dbReference>
<evidence type="ECO:0000256" key="1">
    <source>
        <dbReference type="SAM" id="MobiDB-lite"/>
    </source>
</evidence>
<dbReference type="Gene3D" id="1.25.40.10">
    <property type="entry name" value="Tetratricopeptide repeat domain"/>
    <property type="match status" value="2"/>
</dbReference>
<keyword evidence="3" id="KW-1185">Reference proteome</keyword>
<feature type="non-terminal residue" evidence="2">
    <location>
        <position position="484"/>
    </location>
</feature>
<reference evidence="2" key="1">
    <citation type="submission" date="2023-08" db="EMBL/GenBank/DDBJ databases">
        <authorList>
            <person name="Chen Y."/>
            <person name="Shah S."/>
            <person name="Dougan E. K."/>
            <person name="Thang M."/>
            <person name="Chan C."/>
        </authorList>
    </citation>
    <scope>NUCLEOTIDE SEQUENCE</scope>
</reference>
<organism evidence="2 3">
    <name type="scientific">Effrenium voratum</name>
    <dbReference type="NCBI Taxonomy" id="2562239"/>
    <lineage>
        <taxon>Eukaryota</taxon>
        <taxon>Sar</taxon>
        <taxon>Alveolata</taxon>
        <taxon>Dinophyceae</taxon>
        <taxon>Suessiales</taxon>
        <taxon>Symbiodiniaceae</taxon>
        <taxon>Effrenium</taxon>
    </lineage>
</organism>
<feature type="region of interest" description="Disordered" evidence="1">
    <location>
        <begin position="1"/>
        <end position="39"/>
    </location>
</feature>
<dbReference type="Proteomes" id="UP001178507">
    <property type="component" value="Unassembled WGS sequence"/>
</dbReference>
<accession>A0AA36I939</accession>
<dbReference type="EMBL" id="CAUJNA010000903">
    <property type="protein sequence ID" value="CAJ1382463.1"/>
    <property type="molecule type" value="Genomic_DNA"/>
</dbReference>
<comment type="caution">
    <text evidence="2">The sequence shown here is derived from an EMBL/GenBank/DDBJ whole genome shotgun (WGS) entry which is preliminary data.</text>
</comment>
<evidence type="ECO:0000313" key="2">
    <source>
        <dbReference type="EMBL" id="CAJ1382463.1"/>
    </source>
</evidence>
<feature type="compositionally biased region" description="Polar residues" evidence="1">
    <location>
        <begin position="23"/>
        <end position="39"/>
    </location>
</feature>
<dbReference type="PANTHER" id="PTHR46082:SF6">
    <property type="entry name" value="AAA+ ATPASE DOMAIN-CONTAINING PROTEIN-RELATED"/>
    <property type="match status" value="1"/>
</dbReference>